<dbReference type="AlphaFoldDB" id="A0A151GLG9"/>
<keyword evidence="3" id="KW-1015">Disulfide bond</keyword>
<feature type="disulfide bond" evidence="3">
    <location>
        <begin position="374"/>
        <end position="409"/>
    </location>
</feature>
<dbReference type="InParanoid" id="A0A151GLG9"/>
<dbReference type="PANTHER" id="PTHR47966">
    <property type="entry name" value="BETA-SITE APP-CLEAVING ENZYME, ISOFORM A-RELATED"/>
    <property type="match status" value="1"/>
</dbReference>
<organism evidence="6 7">
    <name type="scientific">Drechmeria coniospora</name>
    <name type="common">Nematophagous fungus</name>
    <name type="synonym">Meria coniospora</name>
    <dbReference type="NCBI Taxonomy" id="98403"/>
    <lineage>
        <taxon>Eukaryota</taxon>
        <taxon>Fungi</taxon>
        <taxon>Dikarya</taxon>
        <taxon>Ascomycota</taxon>
        <taxon>Pezizomycotina</taxon>
        <taxon>Sordariomycetes</taxon>
        <taxon>Hypocreomycetidae</taxon>
        <taxon>Hypocreales</taxon>
        <taxon>Ophiocordycipitaceae</taxon>
        <taxon>Drechmeria</taxon>
    </lineage>
</organism>
<evidence type="ECO:0000259" key="5">
    <source>
        <dbReference type="PROSITE" id="PS51767"/>
    </source>
</evidence>
<dbReference type="InterPro" id="IPR033121">
    <property type="entry name" value="PEPTIDASE_A1"/>
</dbReference>
<dbReference type="InterPro" id="IPR021109">
    <property type="entry name" value="Peptidase_aspartic_dom_sf"/>
</dbReference>
<sequence>MPSRPLAMKSILAGLLAFGLLVHAAPADVPTENKTVQQPGILQLPLVPIARKSRRVEPPILLDTAEEEETANTTVKKRQVEGKLYPDLTQIYYAVALSIGTPPQRVLADIDTASSLTWVFDSSGTSRNSVDPDFVFDKLRSQTLVPVGQQTTQRYGGGYWFVTANAYMDEIALGRTSASSPLPLLFSNPISGPVAAALGSMKFGIAAQQDSNMDRPLVGLAFPHDSERPDFILDRMVDRGVINSRAFSVYISDQRIRTGSILFGGIDRTMYTGALQRVPMIPSPLSRKGRFTRPTVQMSRLSILEPTGSGAVIFDKGQGPPSAQFQNPYITSEGIGFVIDTGAPMCYFPPHILANVLVQFPNAHKNGEHFQVDCSLRHDPRVLKFEFGAHATIHVPMKDFVWQSQDQSCWLGATEAPGKTPQLGISFLRSAYVTFDYDNLAVHMAQSVGCVTGASGLVAIDKGPGAVPAVDGLC</sequence>
<dbReference type="GO" id="GO:0006508">
    <property type="term" value="P:proteolysis"/>
    <property type="evidence" value="ECO:0007669"/>
    <property type="project" value="InterPro"/>
</dbReference>
<feature type="active site" evidence="2">
    <location>
        <position position="111"/>
    </location>
</feature>
<dbReference type="SUPFAM" id="SSF50630">
    <property type="entry name" value="Acid proteases"/>
    <property type="match status" value="1"/>
</dbReference>
<dbReference type="PANTHER" id="PTHR47966:SF65">
    <property type="entry name" value="ASPARTIC-TYPE ENDOPEPTIDASE"/>
    <property type="match status" value="1"/>
</dbReference>
<reference evidence="6 7" key="1">
    <citation type="journal article" date="2016" name="Sci. Rep.">
        <title>Insights into Adaptations to a Near-Obligate Nematode Endoparasitic Lifestyle from the Finished Genome of Drechmeria coniospora.</title>
        <authorList>
            <person name="Zhang L."/>
            <person name="Zhou Z."/>
            <person name="Guo Q."/>
            <person name="Fokkens L."/>
            <person name="Miskei M."/>
            <person name="Pocsi I."/>
            <person name="Zhang W."/>
            <person name="Chen M."/>
            <person name="Wang L."/>
            <person name="Sun Y."/>
            <person name="Donzelli B.G."/>
            <person name="Gibson D.M."/>
            <person name="Nelson D.R."/>
            <person name="Luo J.G."/>
            <person name="Rep M."/>
            <person name="Liu H."/>
            <person name="Yang S."/>
            <person name="Wang J."/>
            <person name="Krasnoff S.B."/>
            <person name="Xu Y."/>
            <person name="Molnar I."/>
            <person name="Lin M."/>
        </authorList>
    </citation>
    <scope>NUCLEOTIDE SEQUENCE [LARGE SCALE GENOMIC DNA]</scope>
    <source>
        <strain evidence="6 7">ARSEF 6962</strain>
    </source>
</reference>
<dbReference type="GeneID" id="63717609"/>
<dbReference type="STRING" id="98403.A0A151GLG9"/>
<comment type="caution">
    <text evidence="6">The sequence shown here is derived from an EMBL/GenBank/DDBJ whole genome shotgun (WGS) entry which is preliminary data.</text>
</comment>
<dbReference type="InterPro" id="IPR001461">
    <property type="entry name" value="Aspartic_peptidase_A1"/>
</dbReference>
<dbReference type="Pfam" id="PF00026">
    <property type="entry name" value="Asp"/>
    <property type="match status" value="1"/>
</dbReference>
<dbReference type="Gene3D" id="2.40.70.10">
    <property type="entry name" value="Acid Proteases"/>
    <property type="match status" value="2"/>
</dbReference>
<keyword evidence="7" id="KW-1185">Reference proteome</keyword>
<dbReference type="Proteomes" id="UP000076580">
    <property type="component" value="Chromosome 02"/>
</dbReference>
<feature type="chain" id="PRO_5007580768" description="Peptidase A1 domain-containing protein" evidence="4">
    <location>
        <begin position="28"/>
        <end position="474"/>
    </location>
</feature>
<evidence type="ECO:0000256" key="3">
    <source>
        <dbReference type="PIRSR" id="PIRSR601461-2"/>
    </source>
</evidence>
<dbReference type="GO" id="GO:0004190">
    <property type="term" value="F:aspartic-type endopeptidase activity"/>
    <property type="evidence" value="ECO:0007669"/>
    <property type="project" value="InterPro"/>
</dbReference>
<keyword evidence="4" id="KW-0732">Signal</keyword>
<evidence type="ECO:0000313" key="7">
    <source>
        <dbReference type="Proteomes" id="UP000076580"/>
    </source>
</evidence>
<comment type="similarity">
    <text evidence="1">Belongs to the peptidase A1 family.</text>
</comment>
<accession>A0A151GLG9</accession>
<gene>
    <name evidence="6" type="ORF">DCS_04966</name>
</gene>
<name>A0A151GLG9_DRECN</name>
<evidence type="ECO:0000256" key="2">
    <source>
        <dbReference type="PIRSR" id="PIRSR601461-1"/>
    </source>
</evidence>
<dbReference type="PRINTS" id="PR00792">
    <property type="entry name" value="PEPSIN"/>
</dbReference>
<feature type="signal peptide" evidence="4">
    <location>
        <begin position="1"/>
        <end position="27"/>
    </location>
</feature>
<proteinExistence type="inferred from homology"/>
<feature type="domain" description="Peptidase A1" evidence="5">
    <location>
        <begin position="93"/>
        <end position="445"/>
    </location>
</feature>
<dbReference type="PROSITE" id="PS51767">
    <property type="entry name" value="PEPTIDASE_A1"/>
    <property type="match status" value="1"/>
</dbReference>
<dbReference type="RefSeq" id="XP_040657305.1">
    <property type="nucleotide sequence ID" value="XM_040802272.1"/>
</dbReference>
<evidence type="ECO:0000256" key="4">
    <source>
        <dbReference type="SAM" id="SignalP"/>
    </source>
</evidence>
<evidence type="ECO:0000256" key="1">
    <source>
        <dbReference type="ARBA" id="ARBA00007447"/>
    </source>
</evidence>
<dbReference type="EMBL" id="LAYC01000002">
    <property type="protein sequence ID" value="KYK57953.1"/>
    <property type="molecule type" value="Genomic_DNA"/>
</dbReference>
<protein>
    <recommendedName>
        <fullName evidence="5">Peptidase A1 domain-containing protein</fullName>
    </recommendedName>
</protein>
<evidence type="ECO:0000313" key="6">
    <source>
        <dbReference type="EMBL" id="KYK57953.1"/>
    </source>
</evidence>
<feature type="active site" evidence="2">
    <location>
        <position position="340"/>
    </location>
</feature>